<name>A0A4V2QCV8_9FLAO</name>
<dbReference type="OrthoDB" id="9801102at2"/>
<evidence type="ECO:0000256" key="2">
    <source>
        <dbReference type="ARBA" id="ARBA00022649"/>
    </source>
</evidence>
<dbReference type="GO" id="GO:0045892">
    <property type="term" value="P:negative regulation of DNA-templated transcription"/>
    <property type="evidence" value="ECO:0007669"/>
    <property type="project" value="TreeGrafter"/>
</dbReference>
<keyword evidence="5" id="KW-0378">Hydrolase</keyword>
<dbReference type="InterPro" id="IPR009614">
    <property type="entry name" value="YoeB_toxin"/>
</dbReference>
<dbReference type="PANTHER" id="PTHR38039:SF1">
    <property type="entry name" value="TOXIN YOEB"/>
    <property type="match status" value="1"/>
</dbReference>
<dbReference type="Proteomes" id="UP000295455">
    <property type="component" value="Unassembled WGS sequence"/>
</dbReference>
<dbReference type="InterPro" id="IPR035093">
    <property type="entry name" value="RelE/ParE_toxin_dom_sf"/>
</dbReference>
<evidence type="ECO:0000313" key="8">
    <source>
        <dbReference type="Proteomes" id="UP000295455"/>
    </source>
</evidence>
<comment type="caution">
    <text evidence="7">The sequence shown here is derived from an EMBL/GenBank/DDBJ whole genome shotgun (WGS) entry which is preliminary data.</text>
</comment>
<dbReference type="Pfam" id="PF06769">
    <property type="entry name" value="YoeB_toxin"/>
    <property type="match status" value="1"/>
</dbReference>
<evidence type="ECO:0000256" key="6">
    <source>
        <dbReference type="ARBA" id="ARBA00030388"/>
    </source>
</evidence>
<dbReference type="NCBIfam" id="TIGR02116">
    <property type="entry name" value="toxin_Txe_YoeB"/>
    <property type="match status" value="1"/>
</dbReference>
<dbReference type="AlphaFoldDB" id="A0A4V2QCV8"/>
<evidence type="ECO:0000256" key="1">
    <source>
        <dbReference type="ARBA" id="ARBA00008172"/>
    </source>
</evidence>
<dbReference type="SUPFAM" id="SSF143011">
    <property type="entry name" value="RelE-like"/>
    <property type="match status" value="1"/>
</dbReference>
<dbReference type="EMBL" id="SLUP01000023">
    <property type="protein sequence ID" value="TCL61897.1"/>
    <property type="molecule type" value="Genomic_DNA"/>
</dbReference>
<organism evidence="7 8">
    <name type="scientific">Mariniflexile fucanivorans</name>
    <dbReference type="NCBI Taxonomy" id="264023"/>
    <lineage>
        <taxon>Bacteria</taxon>
        <taxon>Pseudomonadati</taxon>
        <taxon>Bacteroidota</taxon>
        <taxon>Flavobacteriia</taxon>
        <taxon>Flavobacteriales</taxon>
        <taxon>Flavobacteriaceae</taxon>
        <taxon>Mariniflexile</taxon>
    </lineage>
</organism>
<reference evidence="7 8" key="1">
    <citation type="submission" date="2019-03" db="EMBL/GenBank/DDBJ databases">
        <title>Genomic Encyclopedia of Type Strains, Phase IV (KMG-IV): sequencing the most valuable type-strain genomes for metagenomic binning, comparative biology and taxonomic classification.</title>
        <authorList>
            <person name="Goeker M."/>
        </authorList>
    </citation>
    <scope>NUCLEOTIDE SEQUENCE [LARGE SCALE GENOMIC DNA]</scope>
    <source>
        <strain evidence="7 8">DSM 18792</strain>
    </source>
</reference>
<keyword evidence="8" id="KW-1185">Reference proteome</keyword>
<proteinExistence type="inferred from homology"/>
<protein>
    <recommendedName>
        <fullName evidence="6">Putative mRNA interferase YoeB</fullName>
    </recommendedName>
</protein>
<dbReference type="PANTHER" id="PTHR38039">
    <property type="entry name" value="TOXIN YOEB"/>
    <property type="match status" value="1"/>
</dbReference>
<evidence type="ECO:0000256" key="5">
    <source>
        <dbReference type="ARBA" id="ARBA00022801"/>
    </source>
</evidence>
<keyword evidence="4" id="KW-0255">Endonuclease</keyword>
<keyword evidence="2" id="KW-1277">Toxin-antitoxin system</keyword>
<dbReference type="Gene3D" id="3.30.2310.20">
    <property type="entry name" value="RelE-like"/>
    <property type="match status" value="1"/>
</dbReference>
<accession>A0A4V2QCV8</accession>
<evidence type="ECO:0000313" key="7">
    <source>
        <dbReference type="EMBL" id="TCL61897.1"/>
    </source>
</evidence>
<dbReference type="GO" id="GO:0004519">
    <property type="term" value="F:endonuclease activity"/>
    <property type="evidence" value="ECO:0007669"/>
    <property type="project" value="UniProtKB-KW"/>
</dbReference>
<evidence type="ECO:0000256" key="4">
    <source>
        <dbReference type="ARBA" id="ARBA00022759"/>
    </source>
</evidence>
<gene>
    <name evidence="7" type="ORF">EV196_1231</name>
</gene>
<evidence type="ECO:0000256" key="3">
    <source>
        <dbReference type="ARBA" id="ARBA00022722"/>
    </source>
</evidence>
<sequence length="88" mass="10292">MTVAFTSIALEQYQYWGENDKKIFKKINTLIANTKRTHFVGLGNPEPLKGILKGYWSRRITGEHRLVYKISGTDKDQVLTIVQCRYHY</sequence>
<dbReference type="GO" id="GO:0016787">
    <property type="term" value="F:hydrolase activity"/>
    <property type="evidence" value="ECO:0007669"/>
    <property type="project" value="UniProtKB-KW"/>
</dbReference>
<keyword evidence="3" id="KW-0540">Nuclease</keyword>
<comment type="similarity">
    <text evidence="1">Belongs to the YoeB family.</text>
</comment>
<dbReference type="GO" id="GO:0006401">
    <property type="term" value="P:RNA catabolic process"/>
    <property type="evidence" value="ECO:0007669"/>
    <property type="project" value="InterPro"/>
</dbReference>
<dbReference type="RefSeq" id="WP_132219503.1">
    <property type="nucleotide sequence ID" value="NZ_OX156936.1"/>
</dbReference>